<reference evidence="8 9" key="1">
    <citation type="submission" date="2014-09" db="EMBL/GenBank/DDBJ databases">
        <title>Whole Genome Shotgun of Flavobacterium aquatile LMG 4008.</title>
        <authorList>
            <person name="Gale A.N."/>
            <person name="Pipes S.E."/>
            <person name="Newman J.D."/>
        </authorList>
    </citation>
    <scope>NUCLEOTIDE SEQUENCE [LARGE SCALE GENOMIC DNA]</scope>
    <source>
        <strain evidence="8 9">LMG 4008</strain>
    </source>
</reference>
<dbReference type="GO" id="GO:0005524">
    <property type="term" value="F:ATP binding"/>
    <property type="evidence" value="ECO:0007669"/>
    <property type="project" value="UniProtKB-KW"/>
</dbReference>
<feature type="binding site" evidence="6">
    <location>
        <position position="221"/>
    </location>
    <ligand>
        <name>(6S)-NADPHX</name>
        <dbReference type="ChEBI" id="CHEBI:64076"/>
    </ligand>
</feature>
<evidence type="ECO:0000256" key="4">
    <source>
        <dbReference type="ARBA" id="ARBA00023027"/>
    </source>
</evidence>
<dbReference type="GO" id="GO:0052855">
    <property type="term" value="F:ADP-dependent NAD(P)H-hydrate dehydratase activity"/>
    <property type="evidence" value="ECO:0007669"/>
    <property type="project" value="UniProtKB-UniRule"/>
</dbReference>
<dbReference type="PROSITE" id="PS51383">
    <property type="entry name" value="YJEF_C_3"/>
    <property type="match status" value="1"/>
</dbReference>
<keyword evidence="1 6" id="KW-0547">Nucleotide-binding</keyword>
<feature type="domain" description="YjeF C-terminal" evidence="7">
    <location>
        <begin position="8"/>
        <end position="280"/>
    </location>
</feature>
<dbReference type="Proteomes" id="UP000029554">
    <property type="component" value="Unassembled WGS sequence"/>
</dbReference>
<sequence length="282" mass="30636">MQLPIKITKQEILKIYKPIPLNSHKGIQGHALIIGGSYGKMGSVCLSSKAAIKSGCGLVTAFIPKCGYDILQISIPEVMVLTDVQENFITNIDYTILPNAIGIGIGIGQEIETQNAIQQLLFDNKTPMVIDAEALNVLSLNPTWLSLLQPKTIITPHPKELERLLGKWNSEEEKFAKTIEFSKKFDVIIVMKGAPTYIIDRETIYQNTTGNPALATAGSGDVLTGIITSLLAQNYEPIDAATLGVYLHGLTADIALPETGHQSFIASDIINYLGKAFVTLEN</sequence>
<dbReference type="RefSeq" id="WP_035127103.1">
    <property type="nucleotide sequence ID" value="NZ_JRHH01000004.1"/>
</dbReference>
<dbReference type="InterPro" id="IPR017953">
    <property type="entry name" value="Carbohydrate_kinase_pred_CS"/>
</dbReference>
<dbReference type="GO" id="GO:0052856">
    <property type="term" value="F:NAD(P)HX epimerase activity"/>
    <property type="evidence" value="ECO:0007669"/>
    <property type="project" value="TreeGrafter"/>
</dbReference>
<dbReference type="Gene3D" id="3.40.1190.20">
    <property type="match status" value="1"/>
</dbReference>
<keyword evidence="5 6" id="KW-0456">Lyase</keyword>
<comment type="catalytic activity">
    <reaction evidence="6">
        <text>(6S)-NADHX + ADP = AMP + phosphate + NADH + H(+)</text>
        <dbReference type="Rhea" id="RHEA:32223"/>
        <dbReference type="ChEBI" id="CHEBI:15378"/>
        <dbReference type="ChEBI" id="CHEBI:43474"/>
        <dbReference type="ChEBI" id="CHEBI:57945"/>
        <dbReference type="ChEBI" id="CHEBI:64074"/>
        <dbReference type="ChEBI" id="CHEBI:456215"/>
        <dbReference type="ChEBI" id="CHEBI:456216"/>
        <dbReference type="EC" id="4.2.1.136"/>
    </reaction>
</comment>
<dbReference type="eggNOG" id="COG0063">
    <property type="taxonomic scope" value="Bacteria"/>
</dbReference>
<dbReference type="STRING" id="1453498.LG45_11235"/>
<evidence type="ECO:0000256" key="1">
    <source>
        <dbReference type="ARBA" id="ARBA00022741"/>
    </source>
</evidence>
<dbReference type="EMBL" id="JRHH01000004">
    <property type="protein sequence ID" value="KGD67687.1"/>
    <property type="molecule type" value="Genomic_DNA"/>
</dbReference>
<dbReference type="SUPFAM" id="SSF53613">
    <property type="entry name" value="Ribokinase-like"/>
    <property type="match status" value="1"/>
</dbReference>
<comment type="cofactor">
    <cofactor evidence="6">
        <name>Mg(2+)</name>
        <dbReference type="ChEBI" id="CHEBI:18420"/>
    </cofactor>
</comment>
<keyword evidence="4 6" id="KW-0520">NAD</keyword>
<dbReference type="InterPro" id="IPR000631">
    <property type="entry name" value="CARKD"/>
</dbReference>
<accession>A0A095SSZ7</accession>
<dbReference type="Pfam" id="PF01256">
    <property type="entry name" value="Carb_kinase"/>
    <property type="match status" value="1"/>
</dbReference>
<feature type="binding site" evidence="6">
    <location>
        <position position="106"/>
    </location>
    <ligand>
        <name>(6S)-NADPHX</name>
        <dbReference type="ChEBI" id="CHEBI:64076"/>
    </ligand>
</feature>
<evidence type="ECO:0000256" key="6">
    <source>
        <dbReference type="HAMAP-Rule" id="MF_01965"/>
    </source>
</evidence>
<dbReference type="GO" id="GO:0046496">
    <property type="term" value="P:nicotinamide nucleotide metabolic process"/>
    <property type="evidence" value="ECO:0007669"/>
    <property type="project" value="UniProtKB-UniRule"/>
</dbReference>
<keyword evidence="9" id="KW-1185">Reference proteome</keyword>
<dbReference type="NCBIfam" id="TIGR00196">
    <property type="entry name" value="yjeF_cterm"/>
    <property type="match status" value="1"/>
</dbReference>
<evidence type="ECO:0000313" key="8">
    <source>
        <dbReference type="EMBL" id="KGD67687.1"/>
    </source>
</evidence>
<evidence type="ECO:0000256" key="3">
    <source>
        <dbReference type="ARBA" id="ARBA00022857"/>
    </source>
</evidence>
<organism evidence="8 9">
    <name type="scientific">Flavobacterium aquatile LMG 4008 = ATCC 11947</name>
    <dbReference type="NCBI Taxonomy" id="1453498"/>
    <lineage>
        <taxon>Bacteria</taxon>
        <taxon>Pseudomonadati</taxon>
        <taxon>Bacteroidota</taxon>
        <taxon>Flavobacteriia</taxon>
        <taxon>Flavobacteriales</taxon>
        <taxon>Flavobacteriaceae</taxon>
        <taxon>Flavobacterium</taxon>
    </lineage>
</organism>
<dbReference type="PROSITE" id="PS01050">
    <property type="entry name" value="YJEF_C_2"/>
    <property type="match status" value="1"/>
</dbReference>
<dbReference type="EC" id="4.2.1.136" evidence="6"/>
<gene>
    <name evidence="6" type="primary">nnrD</name>
    <name evidence="8" type="ORF">LG45_11235</name>
</gene>
<comment type="caution">
    <text evidence="8">The sequence shown here is derived from an EMBL/GenBank/DDBJ whole genome shotgun (WGS) entry which is preliminary data.</text>
</comment>
<evidence type="ECO:0000259" key="7">
    <source>
        <dbReference type="PROSITE" id="PS51383"/>
    </source>
</evidence>
<comment type="similarity">
    <text evidence="6">Belongs to the NnrD/CARKD family.</text>
</comment>
<evidence type="ECO:0000313" key="9">
    <source>
        <dbReference type="Proteomes" id="UP000029554"/>
    </source>
</evidence>
<keyword evidence="3 6" id="KW-0521">NADP</keyword>
<comment type="subunit">
    <text evidence="6">Homotetramer.</text>
</comment>
<comment type="catalytic activity">
    <reaction evidence="6">
        <text>(6S)-NADPHX + ADP = AMP + phosphate + NADPH + H(+)</text>
        <dbReference type="Rhea" id="RHEA:32235"/>
        <dbReference type="ChEBI" id="CHEBI:15378"/>
        <dbReference type="ChEBI" id="CHEBI:43474"/>
        <dbReference type="ChEBI" id="CHEBI:57783"/>
        <dbReference type="ChEBI" id="CHEBI:64076"/>
        <dbReference type="ChEBI" id="CHEBI:456215"/>
        <dbReference type="ChEBI" id="CHEBI:456216"/>
        <dbReference type="EC" id="4.2.1.136"/>
    </reaction>
</comment>
<name>A0A095SSZ7_9FLAO</name>
<dbReference type="OrthoDB" id="9806925at2"/>
<dbReference type="InterPro" id="IPR029056">
    <property type="entry name" value="Ribokinase-like"/>
</dbReference>
<evidence type="ECO:0000256" key="5">
    <source>
        <dbReference type="ARBA" id="ARBA00023239"/>
    </source>
</evidence>
<feature type="binding site" evidence="6">
    <location>
        <position position="220"/>
    </location>
    <ligand>
        <name>AMP</name>
        <dbReference type="ChEBI" id="CHEBI:456215"/>
    </ligand>
</feature>
<comment type="function">
    <text evidence="6">Catalyzes the dehydration of the S-form of NAD(P)HX at the expense of ADP, which is converted to AMP. Together with NAD(P)HX epimerase, which catalyzes the epimerization of the S- and R-forms, the enzyme allows the repair of both epimers of NAD(P)HX, a damaged form of NAD(P)H that is a result of enzymatic or heat-dependent hydration.</text>
</comment>
<dbReference type="CDD" id="cd01171">
    <property type="entry name" value="YXKO-related"/>
    <property type="match status" value="1"/>
</dbReference>
<dbReference type="AlphaFoldDB" id="A0A095SSZ7"/>
<evidence type="ECO:0000256" key="2">
    <source>
        <dbReference type="ARBA" id="ARBA00022840"/>
    </source>
</evidence>
<proteinExistence type="inferred from homology"/>
<dbReference type="PANTHER" id="PTHR12592:SF0">
    <property type="entry name" value="ATP-DEPENDENT (S)-NAD(P)H-HYDRATE DEHYDRATASE"/>
    <property type="match status" value="1"/>
</dbReference>
<keyword evidence="2 6" id="KW-0067">ATP-binding</keyword>
<feature type="binding site" evidence="6">
    <location>
        <begin position="192"/>
        <end position="196"/>
    </location>
    <ligand>
        <name>AMP</name>
        <dbReference type="ChEBI" id="CHEBI:456215"/>
    </ligand>
</feature>
<dbReference type="GO" id="GO:0110051">
    <property type="term" value="P:metabolite repair"/>
    <property type="evidence" value="ECO:0007669"/>
    <property type="project" value="TreeGrafter"/>
</dbReference>
<dbReference type="PANTHER" id="PTHR12592">
    <property type="entry name" value="ATP-DEPENDENT (S)-NAD(P)H-HYDRATE DEHYDRATASE FAMILY MEMBER"/>
    <property type="match status" value="1"/>
</dbReference>
<protein>
    <recommendedName>
        <fullName evidence="6">ADP-dependent (S)-NAD(P)H-hydrate dehydratase</fullName>
        <ecNumber evidence="6">4.2.1.136</ecNumber>
    </recommendedName>
    <alternativeName>
        <fullName evidence="6">ADP-dependent NAD(P)HX dehydratase</fullName>
    </alternativeName>
</protein>
<comment type="caution">
    <text evidence="6">Lacks conserved residue(s) required for the propagation of feature annotation.</text>
</comment>
<dbReference type="HAMAP" id="MF_01965">
    <property type="entry name" value="NADHX_dehydratase"/>
    <property type="match status" value="1"/>
</dbReference>
<feature type="binding site" evidence="6">
    <location>
        <position position="157"/>
    </location>
    <ligand>
        <name>(6S)-NADPHX</name>
        <dbReference type="ChEBI" id="CHEBI:64076"/>
    </ligand>
</feature>